<evidence type="ECO:0000256" key="6">
    <source>
        <dbReference type="ARBA" id="ARBA00022741"/>
    </source>
</evidence>
<evidence type="ECO:0000256" key="11">
    <source>
        <dbReference type="ARBA" id="ARBA00023209"/>
    </source>
</evidence>
<dbReference type="PANTHER" id="PTHR12358:SF106">
    <property type="entry name" value="LIPID KINASE YEGS"/>
    <property type="match status" value="1"/>
</dbReference>
<keyword evidence="7 14" id="KW-0418">Kinase</keyword>
<dbReference type="Gene3D" id="3.40.50.10330">
    <property type="entry name" value="Probable inorganic polyphosphate/atp-NAD kinase, domain 1"/>
    <property type="match status" value="1"/>
</dbReference>
<dbReference type="NCBIfam" id="TIGR00147">
    <property type="entry name" value="YegS/Rv2252/BmrU family lipid kinase"/>
    <property type="match status" value="1"/>
</dbReference>
<evidence type="ECO:0000256" key="12">
    <source>
        <dbReference type="ARBA" id="ARBA00023264"/>
    </source>
</evidence>
<keyword evidence="10" id="KW-0443">Lipid metabolism</keyword>
<dbReference type="PROSITE" id="PS50146">
    <property type="entry name" value="DAGK"/>
    <property type="match status" value="1"/>
</dbReference>
<keyword evidence="9" id="KW-0460">Magnesium</keyword>
<keyword evidence="3" id="KW-0444">Lipid biosynthesis</keyword>
<keyword evidence="12" id="KW-1208">Phospholipid metabolism</keyword>
<evidence type="ECO:0000259" key="13">
    <source>
        <dbReference type="PROSITE" id="PS50146"/>
    </source>
</evidence>
<dbReference type="GO" id="GO:0016301">
    <property type="term" value="F:kinase activity"/>
    <property type="evidence" value="ECO:0007669"/>
    <property type="project" value="UniProtKB-KW"/>
</dbReference>
<dbReference type="Pfam" id="PF19279">
    <property type="entry name" value="YegS_C"/>
    <property type="match status" value="1"/>
</dbReference>
<dbReference type="RefSeq" id="WP_380024717.1">
    <property type="nucleotide sequence ID" value="NZ_JBHSHC010000033.1"/>
</dbReference>
<keyword evidence="4 14" id="KW-0808">Transferase</keyword>
<dbReference type="SUPFAM" id="SSF111331">
    <property type="entry name" value="NAD kinase/diacylglycerol kinase-like"/>
    <property type="match status" value="1"/>
</dbReference>
<evidence type="ECO:0000256" key="10">
    <source>
        <dbReference type="ARBA" id="ARBA00023098"/>
    </source>
</evidence>
<evidence type="ECO:0000256" key="5">
    <source>
        <dbReference type="ARBA" id="ARBA00022723"/>
    </source>
</evidence>
<comment type="cofactor">
    <cofactor evidence="1">
        <name>Mg(2+)</name>
        <dbReference type="ChEBI" id="CHEBI:18420"/>
    </cofactor>
</comment>
<evidence type="ECO:0000256" key="7">
    <source>
        <dbReference type="ARBA" id="ARBA00022777"/>
    </source>
</evidence>
<evidence type="ECO:0000256" key="4">
    <source>
        <dbReference type="ARBA" id="ARBA00022679"/>
    </source>
</evidence>
<protein>
    <submittedName>
        <fullName evidence="14">Diacylglycerol/lipid kinase family protein</fullName>
        <ecNumber evidence="14">2.7.1.-</ecNumber>
    </submittedName>
</protein>
<proteinExistence type="inferred from homology"/>
<evidence type="ECO:0000256" key="1">
    <source>
        <dbReference type="ARBA" id="ARBA00001946"/>
    </source>
</evidence>
<dbReference type="Pfam" id="PF00781">
    <property type="entry name" value="DAGK_cat"/>
    <property type="match status" value="1"/>
</dbReference>
<dbReference type="InterPro" id="IPR001206">
    <property type="entry name" value="Diacylglycerol_kinase_cat_dom"/>
</dbReference>
<dbReference type="InterPro" id="IPR050187">
    <property type="entry name" value="Lipid_Phosphate_FormReg"/>
</dbReference>
<evidence type="ECO:0000256" key="8">
    <source>
        <dbReference type="ARBA" id="ARBA00022840"/>
    </source>
</evidence>
<reference evidence="15" key="1">
    <citation type="journal article" date="2019" name="Int. J. Syst. Evol. Microbiol.">
        <title>The Global Catalogue of Microorganisms (GCM) 10K type strain sequencing project: providing services to taxonomists for standard genome sequencing and annotation.</title>
        <authorList>
            <consortium name="The Broad Institute Genomics Platform"/>
            <consortium name="The Broad Institute Genome Sequencing Center for Infectious Disease"/>
            <person name="Wu L."/>
            <person name="Ma J."/>
        </authorList>
    </citation>
    <scope>NUCLEOTIDE SEQUENCE [LARGE SCALE GENOMIC DNA]</scope>
    <source>
        <strain evidence="15">WYCCWR 12678</strain>
    </source>
</reference>
<gene>
    <name evidence="14" type="ORF">ACFO8Q_05505</name>
</gene>
<dbReference type="SMART" id="SM00046">
    <property type="entry name" value="DAGKc"/>
    <property type="match status" value="1"/>
</dbReference>
<feature type="domain" description="DAGKc" evidence="13">
    <location>
        <begin position="1"/>
        <end position="128"/>
    </location>
</feature>
<dbReference type="InterPro" id="IPR005218">
    <property type="entry name" value="Diacylglycerol/lipid_kinase"/>
</dbReference>
<dbReference type="InterPro" id="IPR016064">
    <property type="entry name" value="NAD/diacylglycerol_kinase_sf"/>
</dbReference>
<dbReference type="PANTHER" id="PTHR12358">
    <property type="entry name" value="SPHINGOSINE KINASE"/>
    <property type="match status" value="1"/>
</dbReference>
<keyword evidence="6" id="KW-0547">Nucleotide-binding</keyword>
<dbReference type="EC" id="2.7.1.-" evidence="14"/>
<evidence type="ECO:0000256" key="2">
    <source>
        <dbReference type="ARBA" id="ARBA00005983"/>
    </source>
</evidence>
<sequence length="290" mass="31673">MKTLLIVNENAGRGKTKKRWPQFQHYLNALGIEHDVHLTAAPKEAIEVARMAGADQYSYVVAVGGDGTVNEVVNGIAGQKIAFGVLPAGTGNDFARMLNIPRDPRLAVRRLSDRNHTAVDLMEMNGQLVAGAIGIGFDGAIAEDINRTSWKKRVGPFGYVLSMLKLIFTFPPFTMHLKIDDRSFVFQNCWLVAVGNSKFYAGGMKICPDAKHDDGLLDVCIVHNMSPLQLLKLFPSAFSGNHVLHPNVMCLQGKKVRVLTDPAVPIHGDGEILGRTPSEILIRPQALTVV</sequence>
<keyword evidence="8" id="KW-0067">ATP-binding</keyword>
<dbReference type="Proteomes" id="UP001596002">
    <property type="component" value="Unassembled WGS sequence"/>
</dbReference>
<accession>A0ABV9PYQ4</accession>
<keyword evidence="11" id="KW-0594">Phospholipid biosynthesis</keyword>
<dbReference type="InterPro" id="IPR045540">
    <property type="entry name" value="YegS/DAGK_C"/>
</dbReference>
<keyword evidence="15" id="KW-1185">Reference proteome</keyword>
<comment type="caution">
    <text evidence="14">The sequence shown here is derived from an EMBL/GenBank/DDBJ whole genome shotgun (WGS) entry which is preliminary data.</text>
</comment>
<organism evidence="14 15">
    <name type="scientific">Effusibacillus consociatus</name>
    <dbReference type="NCBI Taxonomy" id="1117041"/>
    <lineage>
        <taxon>Bacteria</taxon>
        <taxon>Bacillati</taxon>
        <taxon>Bacillota</taxon>
        <taxon>Bacilli</taxon>
        <taxon>Bacillales</taxon>
        <taxon>Alicyclobacillaceae</taxon>
        <taxon>Effusibacillus</taxon>
    </lineage>
</organism>
<evidence type="ECO:0000313" key="14">
    <source>
        <dbReference type="EMBL" id="MFC4766823.1"/>
    </source>
</evidence>
<dbReference type="EMBL" id="JBHSHC010000033">
    <property type="protein sequence ID" value="MFC4766823.1"/>
    <property type="molecule type" value="Genomic_DNA"/>
</dbReference>
<keyword evidence="5" id="KW-0479">Metal-binding</keyword>
<name>A0ABV9PYQ4_9BACL</name>
<dbReference type="InterPro" id="IPR017438">
    <property type="entry name" value="ATP-NAD_kinase_N"/>
</dbReference>
<evidence type="ECO:0000256" key="9">
    <source>
        <dbReference type="ARBA" id="ARBA00022842"/>
    </source>
</evidence>
<dbReference type="Gene3D" id="2.60.200.40">
    <property type="match status" value="1"/>
</dbReference>
<comment type="similarity">
    <text evidence="2">Belongs to the diacylglycerol/lipid kinase family.</text>
</comment>
<evidence type="ECO:0000313" key="15">
    <source>
        <dbReference type="Proteomes" id="UP001596002"/>
    </source>
</evidence>
<evidence type="ECO:0000256" key="3">
    <source>
        <dbReference type="ARBA" id="ARBA00022516"/>
    </source>
</evidence>